<dbReference type="PROSITE" id="PS50076">
    <property type="entry name" value="DNAJ_2"/>
    <property type="match status" value="1"/>
</dbReference>
<dbReference type="GO" id="GO:0051259">
    <property type="term" value="P:protein complex oligomerization"/>
    <property type="evidence" value="ECO:0007669"/>
    <property type="project" value="InterPro"/>
</dbReference>
<dbReference type="NCBIfam" id="TIGR00714">
    <property type="entry name" value="hscB"/>
    <property type="match status" value="1"/>
</dbReference>
<dbReference type="PANTHER" id="PTHR14021:SF15">
    <property type="entry name" value="IRON-SULFUR CLUSTER CO-CHAPERONE PROTEIN HSCB"/>
    <property type="match status" value="1"/>
</dbReference>
<organism evidence="6 7">
    <name type="scientific">Varunaivibrio sulfuroxidans</name>
    <dbReference type="NCBI Taxonomy" id="1773489"/>
    <lineage>
        <taxon>Bacteria</taxon>
        <taxon>Pseudomonadati</taxon>
        <taxon>Pseudomonadota</taxon>
        <taxon>Alphaproteobacteria</taxon>
        <taxon>Rhodospirillales</taxon>
        <taxon>Magnetovibrionaceae</taxon>
        <taxon>Varunaivibrio</taxon>
    </lineage>
</organism>
<evidence type="ECO:0000256" key="4">
    <source>
        <dbReference type="HAMAP-Rule" id="MF_00682"/>
    </source>
</evidence>
<evidence type="ECO:0000256" key="3">
    <source>
        <dbReference type="ARBA" id="ARBA00025596"/>
    </source>
</evidence>
<evidence type="ECO:0000259" key="5">
    <source>
        <dbReference type="PROSITE" id="PS50076"/>
    </source>
</evidence>
<dbReference type="PANTHER" id="PTHR14021">
    <property type="entry name" value="IRON-SULFUR CLUSTER CO-CHAPERONE PROTEIN HSCB"/>
    <property type="match status" value="1"/>
</dbReference>
<accession>A0A4R3JBZ8</accession>
<dbReference type="CDD" id="cd06257">
    <property type="entry name" value="DnaJ"/>
    <property type="match status" value="1"/>
</dbReference>
<gene>
    <name evidence="4" type="primary">hscB</name>
    <name evidence="6" type="ORF">EDD55_106128</name>
</gene>
<comment type="caution">
    <text evidence="6">The sequence shown here is derived from an EMBL/GenBank/DDBJ whole genome shotgun (WGS) entry which is preliminary data.</text>
</comment>
<evidence type="ECO:0000256" key="2">
    <source>
        <dbReference type="ARBA" id="ARBA00023186"/>
    </source>
</evidence>
<name>A0A4R3JBZ8_9PROT</name>
<dbReference type="Proteomes" id="UP000295304">
    <property type="component" value="Unassembled WGS sequence"/>
</dbReference>
<comment type="subunit">
    <text evidence="4">Interacts with HscA and stimulates its ATPase activity.</text>
</comment>
<dbReference type="GO" id="GO:0044571">
    <property type="term" value="P:[2Fe-2S] cluster assembly"/>
    <property type="evidence" value="ECO:0007669"/>
    <property type="project" value="InterPro"/>
</dbReference>
<dbReference type="InterPro" id="IPR036869">
    <property type="entry name" value="J_dom_sf"/>
</dbReference>
<protein>
    <recommendedName>
        <fullName evidence="4">Co-chaperone protein HscB homolog</fullName>
    </recommendedName>
</protein>
<keyword evidence="7" id="KW-1185">Reference proteome</keyword>
<dbReference type="HAMAP" id="MF_00682">
    <property type="entry name" value="HscB"/>
    <property type="match status" value="1"/>
</dbReference>
<dbReference type="GO" id="GO:0006457">
    <property type="term" value="P:protein folding"/>
    <property type="evidence" value="ECO:0007669"/>
    <property type="project" value="UniProtKB-UniRule"/>
</dbReference>
<dbReference type="InterPro" id="IPR009073">
    <property type="entry name" value="HscB_oligo_C"/>
</dbReference>
<evidence type="ECO:0000313" key="6">
    <source>
        <dbReference type="EMBL" id="TCS62170.1"/>
    </source>
</evidence>
<dbReference type="Pfam" id="PF07743">
    <property type="entry name" value="HSCB_C"/>
    <property type="match status" value="1"/>
</dbReference>
<feature type="domain" description="J" evidence="5">
    <location>
        <begin position="52"/>
        <end position="116"/>
    </location>
</feature>
<dbReference type="InterPro" id="IPR004640">
    <property type="entry name" value="HscB"/>
</dbReference>
<dbReference type="SUPFAM" id="SSF47144">
    <property type="entry name" value="HSC20 (HSCB), C-terminal oligomerisation domain"/>
    <property type="match status" value="1"/>
</dbReference>
<sequence length="219" mass="23561">MTVDQIKNAVTNAAVADRAPAVVACWSCHGPLSVGVAFCPTCAAVQPPGAVDPFTRLGLPMTFDVDLVALDRVYFDWQRKLHPDRFAGRTGREKMLSQQQAVSLNEAYETIKNPLKRADCLVHLLGVDVAPEGCNLVNDPHILMETMEVREALSEAGDVAAVDAIAAKAKAETQDVLTGLSKAFAGGDIEGACSLSTRLKYLMKLKDEIRARRAQLAQG</sequence>
<dbReference type="EMBL" id="SLZW01000006">
    <property type="protein sequence ID" value="TCS62170.1"/>
    <property type="molecule type" value="Genomic_DNA"/>
</dbReference>
<dbReference type="GO" id="GO:0001671">
    <property type="term" value="F:ATPase activator activity"/>
    <property type="evidence" value="ECO:0007669"/>
    <property type="project" value="InterPro"/>
</dbReference>
<dbReference type="Gene3D" id="1.20.1280.20">
    <property type="entry name" value="HscB, C-terminal domain"/>
    <property type="match status" value="1"/>
</dbReference>
<dbReference type="InterPro" id="IPR036386">
    <property type="entry name" value="HscB_C_sf"/>
</dbReference>
<dbReference type="RefSeq" id="WP_132939246.1">
    <property type="nucleotide sequence ID" value="NZ_CP119676.1"/>
</dbReference>
<evidence type="ECO:0000313" key="7">
    <source>
        <dbReference type="Proteomes" id="UP000295304"/>
    </source>
</evidence>
<dbReference type="OrthoDB" id="287587at2"/>
<dbReference type="Gene3D" id="1.10.287.110">
    <property type="entry name" value="DnaJ domain"/>
    <property type="match status" value="1"/>
</dbReference>
<proteinExistence type="inferred from homology"/>
<dbReference type="GO" id="GO:0051087">
    <property type="term" value="F:protein-folding chaperone binding"/>
    <property type="evidence" value="ECO:0007669"/>
    <property type="project" value="InterPro"/>
</dbReference>
<dbReference type="AlphaFoldDB" id="A0A4R3JBZ8"/>
<comment type="similarity">
    <text evidence="1 4">Belongs to the HscB family.</text>
</comment>
<dbReference type="SUPFAM" id="SSF46565">
    <property type="entry name" value="Chaperone J-domain"/>
    <property type="match status" value="1"/>
</dbReference>
<keyword evidence="2 4" id="KW-0143">Chaperone</keyword>
<dbReference type="SMART" id="SM00271">
    <property type="entry name" value="DnaJ"/>
    <property type="match status" value="1"/>
</dbReference>
<evidence type="ECO:0000256" key="1">
    <source>
        <dbReference type="ARBA" id="ARBA00010476"/>
    </source>
</evidence>
<dbReference type="InterPro" id="IPR001623">
    <property type="entry name" value="DnaJ_domain"/>
</dbReference>
<comment type="function">
    <text evidence="3 4">Co-chaperone involved in the maturation of iron-sulfur cluster-containing proteins. Seems to help targeting proteins to be folded toward HscA.</text>
</comment>
<reference evidence="6 7" key="1">
    <citation type="submission" date="2019-03" db="EMBL/GenBank/DDBJ databases">
        <title>Genomic Encyclopedia of Type Strains, Phase IV (KMG-IV): sequencing the most valuable type-strain genomes for metagenomic binning, comparative biology and taxonomic classification.</title>
        <authorList>
            <person name="Goeker M."/>
        </authorList>
    </citation>
    <scope>NUCLEOTIDE SEQUENCE [LARGE SCALE GENOMIC DNA]</scope>
    <source>
        <strain evidence="6 7">DSM 101688</strain>
    </source>
</reference>